<keyword evidence="1" id="KW-0812">Transmembrane</keyword>
<evidence type="ECO:0000256" key="1">
    <source>
        <dbReference type="SAM" id="Phobius"/>
    </source>
</evidence>
<keyword evidence="3" id="KW-1185">Reference proteome</keyword>
<evidence type="ECO:0000313" key="2">
    <source>
        <dbReference type="EMBL" id="KAF5724616.1"/>
    </source>
</evidence>
<keyword evidence="1" id="KW-0472">Membrane</keyword>
<reference evidence="2 3" key="1">
    <citation type="submission" date="2020-05" db="EMBL/GenBank/DDBJ databases">
        <title>Identification and distribution of gene clusters putatively required for synthesis of sphingolipid metabolism inhibitors in phylogenetically diverse species of the filamentous fungus Fusarium.</title>
        <authorList>
            <person name="Kim H.-S."/>
            <person name="Busman M."/>
            <person name="Brown D.W."/>
            <person name="Divon H."/>
            <person name="Uhlig S."/>
            <person name="Proctor R.H."/>
        </authorList>
    </citation>
    <scope>NUCLEOTIDE SEQUENCE [LARGE SCALE GENOMIC DNA]</scope>
    <source>
        <strain evidence="2 3">NRRL 66235</strain>
    </source>
</reference>
<protein>
    <submittedName>
        <fullName evidence="2">Uncharacterized protein</fullName>
    </submittedName>
</protein>
<evidence type="ECO:0000313" key="3">
    <source>
        <dbReference type="Proteomes" id="UP000544331"/>
    </source>
</evidence>
<gene>
    <name evidence="2" type="ORF">FMUND_659</name>
</gene>
<dbReference type="Proteomes" id="UP000544331">
    <property type="component" value="Unassembled WGS sequence"/>
</dbReference>
<sequence length="116" mass="13192">MSRQELSYFDIVPQWQTSVLSQQGTDVSESPDSTSIIKGIDDYDADSDCEDSIPVIDRKPLMRAKRRQALEDKSIVQDEINKLEGRLKRTTVLCTSLFCINIAISGAMFINFMRKQ</sequence>
<keyword evidence="1" id="KW-1133">Transmembrane helix</keyword>
<dbReference type="EMBL" id="JAAOAN010000030">
    <property type="protein sequence ID" value="KAF5724616.1"/>
    <property type="molecule type" value="Genomic_DNA"/>
</dbReference>
<organism evidence="2 3">
    <name type="scientific">Fusarium mundagurra</name>
    <dbReference type="NCBI Taxonomy" id="1567541"/>
    <lineage>
        <taxon>Eukaryota</taxon>
        <taxon>Fungi</taxon>
        <taxon>Dikarya</taxon>
        <taxon>Ascomycota</taxon>
        <taxon>Pezizomycotina</taxon>
        <taxon>Sordariomycetes</taxon>
        <taxon>Hypocreomycetidae</taxon>
        <taxon>Hypocreales</taxon>
        <taxon>Nectriaceae</taxon>
        <taxon>Fusarium</taxon>
        <taxon>Fusarium fujikuroi species complex</taxon>
    </lineage>
</organism>
<dbReference type="AlphaFoldDB" id="A0A8H6DPB3"/>
<accession>A0A8H6DPB3</accession>
<dbReference type="OrthoDB" id="5083829at2759"/>
<feature type="transmembrane region" description="Helical" evidence="1">
    <location>
        <begin position="92"/>
        <end position="113"/>
    </location>
</feature>
<proteinExistence type="predicted"/>
<name>A0A8H6DPB3_9HYPO</name>
<comment type="caution">
    <text evidence="2">The sequence shown here is derived from an EMBL/GenBank/DDBJ whole genome shotgun (WGS) entry which is preliminary data.</text>
</comment>